<evidence type="ECO:0000256" key="4">
    <source>
        <dbReference type="ARBA" id="ARBA00022571"/>
    </source>
</evidence>
<dbReference type="AlphaFoldDB" id="A0A916VM42"/>
<dbReference type="Proteomes" id="UP000628017">
    <property type="component" value="Unassembled WGS sequence"/>
</dbReference>
<dbReference type="Gene3D" id="3.40.630.10">
    <property type="entry name" value="Zn peptidases"/>
    <property type="match status" value="1"/>
</dbReference>
<keyword evidence="8" id="KW-0862">Zinc</keyword>
<dbReference type="NCBIfam" id="NF005710">
    <property type="entry name" value="PRK07522.1"/>
    <property type="match status" value="1"/>
</dbReference>
<evidence type="ECO:0000256" key="9">
    <source>
        <dbReference type="ARBA" id="ARBA00023285"/>
    </source>
</evidence>
<keyword evidence="5" id="KW-0028">Amino-acid biosynthesis</keyword>
<dbReference type="InterPro" id="IPR001261">
    <property type="entry name" value="ArgE/DapE_CS"/>
</dbReference>
<evidence type="ECO:0000256" key="7">
    <source>
        <dbReference type="ARBA" id="ARBA00022801"/>
    </source>
</evidence>
<keyword evidence="3" id="KW-0963">Cytoplasm</keyword>
<dbReference type="InterPro" id="IPR050072">
    <property type="entry name" value="Peptidase_M20A"/>
</dbReference>
<proteinExistence type="inferred from homology"/>
<dbReference type="SUPFAM" id="SSF53187">
    <property type="entry name" value="Zn-dependent exopeptidases"/>
    <property type="match status" value="1"/>
</dbReference>
<dbReference type="NCBIfam" id="TIGR01892">
    <property type="entry name" value="AcOrn-deacetyl"/>
    <property type="match status" value="1"/>
</dbReference>
<dbReference type="PANTHER" id="PTHR43808">
    <property type="entry name" value="ACETYLORNITHINE DEACETYLASE"/>
    <property type="match status" value="1"/>
</dbReference>
<dbReference type="PANTHER" id="PTHR43808:SF31">
    <property type="entry name" value="N-ACETYL-L-CITRULLINE DEACETYLASE"/>
    <property type="match status" value="1"/>
</dbReference>
<protein>
    <submittedName>
        <fullName evidence="11">Acetylornithine deacetylase</fullName>
    </submittedName>
</protein>
<evidence type="ECO:0000256" key="3">
    <source>
        <dbReference type="ARBA" id="ARBA00022490"/>
    </source>
</evidence>
<keyword evidence="6" id="KW-0479">Metal-binding</keyword>
<keyword evidence="12" id="KW-1185">Reference proteome</keyword>
<comment type="similarity">
    <text evidence="2">Belongs to the peptidase M20A family. ArgE subfamily.</text>
</comment>
<evidence type="ECO:0000313" key="12">
    <source>
        <dbReference type="Proteomes" id="UP000628017"/>
    </source>
</evidence>
<comment type="cofactor">
    <cofactor evidence="1">
        <name>Zn(2+)</name>
        <dbReference type="ChEBI" id="CHEBI:29105"/>
    </cofactor>
</comment>
<gene>
    <name evidence="11" type="ORF">GCM10011498_04340</name>
</gene>
<name>A0A916VM42_9RHOB</name>
<dbReference type="RefSeq" id="WP_188670469.1">
    <property type="nucleotide sequence ID" value="NZ_BMKA01000001.1"/>
</dbReference>
<reference evidence="11" key="2">
    <citation type="submission" date="2020-09" db="EMBL/GenBank/DDBJ databases">
        <authorList>
            <person name="Sun Q."/>
            <person name="Zhou Y."/>
        </authorList>
    </citation>
    <scope>NUCLEOTIDE SEQUENCE</scope>
    <source>
        <strain evidence="11">CGMCC 1.15880</strain>
    </source>
</reference>
<evidence type="ECO:0000256" key="8">
    <source>
        <dbReference type="ARBA" id="ARBA00022833"/>
    </source>
</evidence>
<dbReference type="CDD" id="cd03894">
    <property type="entry name" value="M20_ArgE"/>
    <property type="match status" value="1"/>
</dbReference>
<evidence type="ECO:0000313" key="11">
    <source>
        <dbReference type="EMBL" id="GGA07638.1"/>
    </source>
</evidence>
<evidence type="ECO:0000256" key="5">
    <source>
        <dbReference type="ARBA" id="ARBA00022605"/>
    </source>
</evidence>
<dbReference type="InterPro" id="IPR010169">
    <property type="entry name" value="AcOrn-deacetyl"/>
</dbReference>
<sequence length="387" mass="41203">MQTADILEKLIAFDTTSANPNLDLIEWCAGLLRDAGAEVTLLPDETGKKANLFATVGPTDRPGVLLSGHTDVVPVTGQNWTKPPFQLTFEDGLYYGRGTCDMKGFVASALAAALKASTKDLQTPLHLAFSYDEEIGCIGVRSLIDMLEAAPFKPAMCIVGEPTSMQVAVGHKGKTAAKATCIGREGHSALAPQAVNAIYLATDLIGEIRRIQERLAATGARDFDYDVAYTTLHVGLINAGVALNIVPNRCEVTFEIRNLAENDPTVLMQEIKDRAEEIAERARVIAPEAAIDIEMTANTYPGLATPEDGAVVAFVKSLLGANDTMKVAFGTEGGLFSSRVGIPTVVCGPGSMAQGHKPDEFVSADQLEKCDRMLAALSERLVEGLPL</sequence>
<dbReference type="SUPFAM" id="SSF55031">
    <property type="entry name" value="Bacterial exopeptidase dimerisation domain"/>
    <property type="match status" value="1"/>
</dbReference>
<evidence type="ECO:0000256" key="2">
    <source>
        <dbReference type="ARBA" id="ARBA00005691"/>
    </source>
</evidence>
<evidence type="ECO:0000256" key="1">
    <source>
        <dbReference type="ARBA" id="ARBA00001947"/>
    </source>
</evidence>
<feature type="domain" description="Peptidase M20 dimerisation" evidence="10">
    <location>
        <begin position="169"/>
        <end position="281"/>
    </location>
</feature>
<dbReference type="PROSITE" id="PS00758">
    <property type="entry name" value="ARGE_DAPE_CPG2_1"/>
    <property type="match status" value="1"/>
</dbReference>
<evidence type="ECO:0000256" key="6">
    <source>
        <dbReference type="ARBA" id="ARBA00022723"/>
    </source>
</evidence>
<dbReference type="Gene3D" id="3.30.70.360">
    <property type="match status" value="1"/>
</dbReference>
<dbReference type="GO" id="GO:0006526">
    <property type="term" value="P:L-arginine biosynthetic process"/>
    <property type="evidence" value="ECO:0007669"/>
    <property type="project" value="UniProtKB-KW"/>
</dbReference>
<keyword evidence="9" id="KW-0170">Cobalt</keyword>
<dbReference type="PROSITE" id="PS00759">
    <property type="entry name" value="ARGE_DAPE_CPG2_2"/>
    <property type="match status" value="1"/>
</dbReference>
<organism evidence="11 12">
    <name type="scientific">Neptunicoccus cionae</name>
    <dbReference type="NCBI Taxonomy" id="2035344"/>
    <lineage>
        <taxon>Bacteria</taxon>
        <taxon>Pseudomonadati</taxon>
        <taxon>Pseudomonadota</taxon>
        <taxon>Alphaproteobacteria</taxon>
        <taxon>Rhodobacterales</taxon>
        <taxon>Paracoccaceae</taxon>
        <taxon>Neptunicoccus</taxon>
    </lineage>
</organism>
<comment type="caution">
    <text evidence="11">The sequence shown here is derived from an EMBL/GenBank/DDBJ whole genome shotgun (WGS) entry which is preliminary data.</text>
</comment>
<dbReference type="InterPro" id="IPR011650">
    <property type="entry name" value="Peptidase_M20_dimer"/>
</dbReference>
<dbReference type="InterPro" id="IPR002933">
    <property type="entry name" value="Peptidase_M20"/>
</dbReference>
<keyword evidence="7" id="KW-0378">Hydrolase</keyword>
<evidence type="ECO:0000259" key="10">
    <source>
        <dbReference type="Pfam" id="PF07687"/>
    </source>
</evidence>
<dbReference type="InterPro" id="IPR036264">
    <property type="entry name" value="Bact_exopeptidase_dim_dom"/>
</dbReference>
<keyword evidence="4" id="KW-0055">Arginine biosynthesis</keyword>
<dbReference type="GO" id="GO:0046872">
    <property type="term" value="F:metal ion binding"/>
    <property type="evidence" value="ECO:0007669"/>
    <property type="project" value="UniProtKB-KW"/>
</dbReference>
<dbReference type="EMBL" id="BMKA01000001">
    <property type="protein sequence ID" value="GGA07638.1"/>
    <property type="molecule type" value="Genomic_DNA"/>
</dbReference>
<dbReference type="GO" id="GO:0008777">
    <property type="term" value="F:acetylornithine deacetylase activity"/>
    <property type="evidence" value="ECO:0007669"/>
    <property type="project" value="TreeGrafter"/>
</dbReference>
<dbReference type="Pfam" id="PF01546">
    <property type="entry name" value="Peptidase_M20"/>
    <property type="match status" value="1"/>
</dbReference>
<dbReference type="Pfam" id="PF07687">
    <property type="entry name" value="M20_dimer"/>
    <property type="match status" value="1"/>
</dbReference>
<reference evidence="11" key="1">
    <citation type="journal article" date="2014" name="Int. J. Syst. Evol. Microbiol.">
        <title>Complete genome sequence of Corynebacterium casei LMG S-19264T (=DSM 44701T), isolated from a smear-ripened cheese.</title>
        <authorList>
            <consortium name="US DOE Joint Genome Institute (JGI-PGF)"/>
            <person name="Walter F."/>
            <person name="Albersmeier A."/>
            <person name="Kalinowski J."/>
            <person name="Ruckert C."/>
        </authorList>
    </citation>
    <scope>NUCLEOTIDE SEQUENCE</scope>
    <source>
        <strain evidence="11">CGMCC 1.15880</strain>
    </source>
</reference>
<accession>A0A916VM42</accession>